<dbReference type="InterPro" id="IPR036291">
    <property type="entry name" value="NAD(P)-bd_dom_sf"/>
</dbReference>
<dbReference type="PANTHER" id="PTHR45458">
    <property type="entry name" value="SHORT-CHAIN DEHYDROGENASE/REDUCTASE SDR"/>
    <property type="match status" value="1"/>
</dbReference>
<dbReference type="Gene3D" id="3.40.50.720">
    <property type="entry name" value="NAD(P)-binding Rossmann-like Domain"/>
    <property type="match status" value="1"/>
</dbReference>
<dbReference type="GeneID" id="22913144"/>
<dbReference type="CDD" id="cd05325">
    <property type="entry name" value="carb_red_sniffer_like_SDR_c"/>
    <property type="match status" value="1"/>
</dbReference>
<dbReference type="EMBL" id="AFNH02000662">
    <property type="protein sequence ID" value="EZG62260.1"/>
    <property type="molecule type" value="Genomic_DNA"/>
</dbReference>
<organism evidence="1 2">
    <name type="scientific">Gregarina niphandrodes</name>
    <name type="common">Septate eugregarine</name>
    <dbReference type="NCBI Taxonomy" id="110365"/>
    <lineage>
        <taxon>Eukaryota</taxon>
        <taxon>Sar</taxon>
        <taxon>Alveolata</taxon>
        <taxon>Apicomplexa</taxon>
        <taxon>Conoidasida</taxon>
        <taxon>Gregarinasina</taxon>
        <taxon>Eugregarinorida</taxon>
        <taxon>Gregarinidae</taxon>
        <taxon>Gregarina</taxon>
    </lineage>
</organism>
<evidence type="ECO:0000313" key="2">
    <source>
        <dbReference type="Proteomes" id="UP000019763"/>
    </source>
</evidence>
<dbReference type="PANTHER" id="PTHR45458:SF1">
    <property type="entry name" value="SHORT CHAIN DEHYDROGENASE"/>
    <property type="match status" value="1"/>
</dbReference>
<gene>
    <name evidence="1" type="ORF">GNI_088170</name>
</gene>
<dbReference type="VEuPathDB" id="CryptoDB:GNI_088170"/>
<dbReference type="SUPFAM" id="SSF51735">
    <property type="entry name" value="NAD(P)-binding Rossmann-fold domains"/>
    <property type="match status" value="1"/>
</dbReference>
<evidence type="ECO:0000313" key="1">
    <source>
        <dbReference type="EMBL" id="EZG62260.1"/>
    </source>
</evidence>
<name>A0A023B5U6_GRENI</name>
<accession>A0A023B5U6</accession>
<protein>
    <submittedName>
        <fullName evidence="1">Short-chain dehydrogenase/reductase</fullName>
    </submittedName>
</protein>
<dbReference type="PRINTS" id="PR00081">
    <property type="entry name" value="GDHRDH"/>
</dbReference>
<keyword evidence="2" id="KW-1185">Reference proteome</keyword>
<dbReference type="AlphaFoldDB" id="A0A023B5U6"/>
<proteinExistence type="predicted"/>
<dbReference type="GO" id="GO:0016616">
    <property type="term" value="F:oxidoreductase activity, acting on the CH-OH group of donors, NAD or NADP as acceptor"/>
    <property type="evidence" value="ECO:0007669"/>
    <property type="project" value="TreeGrafter"/>
</dbReference>
<reference evidence="1" key="1">
    <citation type="submission" date="2013-12" db="EMBL/GenBank/DDBJ databases">
        <authorList>
            <person name="Omoto C.K."/>
            <person name="Sibley D."/>
            <person name="Venepally P."/>
            <person name="Hadjithomas M."/>
            <person name="Karamycheva S."/>
            <person name="Brunk B."/>
            <person name="Roos D."/>
            <person name="Caler E."/>
            <person name="Lorenzi H."/>
        </authorList>
    </citation>
    <scope>NUCLEOTIDE SEQUENCE</scope>
</reference>
<dbReference type="OrthoDB" id="5296at2759"/>
<dbReference type="RefSeq" id="XP_011130732.1">
    <property type="nucleotide sequence ID" value="XM_011132430.1"/>
</dbReference>
<dbReference type="Pfam" id="PF00106">
    <property type="entry name" value="adh_short"/>
    <property type="match status" value="1"/>
</dbReference>
<comment type="caution">
    <text evidence="1">The sequence shown here is derived from an EMBL/GenBank/DDBJ whole genome shotgun (WGS) entry which is preliminary data.</text>
</comment>
<dbReference type="eggNOG" id="KOG1611">
    <property type="taxonomic scope" value="Eukaryota"/>
</dbReference>
<sequence length="225" mass="24576">MSSPVVLVTGANRGIGLELCLQYAQKGCQVLAVMRKEAPTELTKHENVTVYKCDLSDLAAIDELKKAIGDRPLDVVVNNAGVYPPSPKLANLTLQDYATFQQGLHVNVVAPLRLAQLFIPNLLKSNTKKLVFLTSKMGSISDNTSGSHYFYRSTKAALNAEVKSISFEFPELMVILQHPGWVRTDMGGPKGLIDVGTSAKGIINVIETNKKSGIFIDYKGEEIPW</sequence>
<dbReference type="OMA" id="GIGLEYC"/>
<dbReference type="InterPro" id="IPR052184">
    <property type="entry name" value="SDR_enzymes"/>
</dbReference>
<dbReference type="InterPro" id="IPR002347">
    <property type="entry name" value="SDR_fam"/>
</dbReference>
<dbReference type="Proteomes" id="UP000019763">
    <property type="component" value="Unassembled WGS sequence"/>
</dbReference>